<dbReference type="InterPro" id="IPR002818">
    <property type="entry name" value="DJ-1/PfpI"/>
</dbReference>
<sequence>MKRLLKIGVVVVVLLGVFLLALPTILHKAGVHPEYTGPTVELPGKRALVIATSHAVLAAPGETEGPATGVMASELTHPYYTFLDGGMEVDVASIKGGEIPIDPQTLQFMIISPEDERFLEDSIALAKVKNSIPIADVDVSQYDIVFIAGGWGAAYDLAQSPELAAKVSEAYYGDKAAMIGGICHGVLGLVSARDQDGELLIAGRRMTGVTDKQVKELGIDITPLHPETELRKARAIYESQTAFKDFFATHVTVDDEQRFVTGQNQNSGLEAANRMMLILADREQ</sequence>
<feature type="domain" description="DJ-1/PfpI" evidence="4">
    <location>
        <begin position="69"/>
        <end position="211"/>
    </location>
</feature>
<keyword evidence="2" id="KW-0456">Lyase</keyword>
<reference evidence="5 6" key="1">
    <citation type="submission" date="2018-01" db="EMBL/GenBank/DDBJ databases">
        <title>The draft genome sequence of Halioglobus japonicus S1-36.</title>
        <authorList>
            <person name="Du Z.-J."/>
            <person name="Shi M.-J."/>
        </authorList>
    </citation>
    <scope>NUCLEOTIDE SEQUENCE [LARGE SCALE GENOMIC DNA]</scope>
    <source>
        <strain evidence="5 6">S1-36</strain>
    </source>
</reference>
<keyword evidence="6" id="KW-1185">Reference proteome</keyword>
<dbReference type="GO" id="GO:0019243">
    <property type="term" value="P:methylglyoxal catabolic process to D-lactate via S-lactoyl-glutathione"/>
    <property type="evidence" value="ECO:0007669"/>
    <property type="project" value="TreeGrafter"/>
</dbReference>
<dbReference type="EMBL" id="PKUR01000001">
    <property type="protein sequence ID" value="PLW87674.1"/>
    <property type="molecule type" value="Genomic_DNA"/>
</dbReference>
<evidence type="ECO:0000256" key="2">
    <source>
        <dbReference type="ARBA" id="ARBA00023239"/>
    </source>
</evidence>
<protein>
    <submittedName>
        <fullName evidence="5">Type 1 glutamine amidotransferase domain-containing protein</fullName>
    </submittedName>
</protein>
<proteinExistence type="inferred from homology"/>
<dbReference type="PANTHER" id="PTHR48094">
    <property type="entry name" value="PROTEIN/NUCLEIC ACID DEGLYCASE DJ-1-RELATED"/>
    <property type="match status" value="1"/>
</dbReference>
<dbReference type="Gene3D" id="3.40.50.880">
    <property type="match status" value="1"/>
</dbReference>
<dbReference type="CDD" id="cd03141">
    <property type="entry name" value="GATase1_Hsp31_like"/>
    <property type="match status" value="1"/>
</dbReference>
<dbReference type="GO" id="GO:0019172">
    <property type="term" value="F:glyoxalase III activity"/>
    <property type="evidence" value="ECO:0007669"/>
    <property type="project" value="TreeGrafter"/>
</dbReference>
<evidence type="ECO:0000259" key="4">
    <source>
        <dbReference type="Pfam" id="PF01965"/>
    </source>
</evidence>
<comment type="similarity">
    <text evidence="3">Belongs to the peptidase C56 family. HSP31-like subfamily.</text>
</comment>
<keyword evidence="1" id="KW-0346">Stress response</keyword>
<comment type="caution">
    <text evidence="5">The sequence shown here is derived from an EMBL/GenBank/DDBJ whole genome shotgun (WGS) entry which is preliminary data.</text>
</comment>
<dbReference type="RefSeq" id="WP_084200296.1">
    <property type="nucleotide sequence ID" value="NZ_BMYL01000001.1"/>
</dbReference>
<evidence type="ECO:0000313" key="5">
    <source>
        <dbReference type="EMBL" id="PLW87674.1"/>
    </source>
</evidence>
<organism evidence="5 6">
    <name type="scientific">Halioglobus japonicus</name>
    <dbReference type="NCBI Taxonomy" id="930805"/>
    <lineage>
        <taxon>Bacteria</taxon>
        <taxon>Pseudomonadati</taxon>
        <taxon>Pseudomonadota</taxon>
        <taxon>Gammaproteobacteria</taxon>
        <taxon>Cellvibrionales</taxon>
        <taxon>Halieaceae</taxon>
        <taxon>Halioglobus</taxon>
    </lineage>
</organism>
<evidence type="ECO:0000256" key="3">
    <source>
        <dbReference type="ARBA" id="ARBA00038493"/>
    </source>
</evidence>
<keyword evidence="5" id="KW-0315">Glutamine amidotransferase</keyword>
<dbReference type="InterPro" id="IPR050325">
    <property type="entry name" value="Prot/Nucl_acid_deglycase"/>
</dbReference>
<name>A0AAP8SPN1_9GAMM</name>
<dbReference type="InterPro" id="IPR029062">
    <property type="entry name" value="Class_I_gatase-like"/>
</dbReference>
<dbReference type="PANTHER" id="PTHR48094:SF11">
    <property type="entry name" value="GLUTATHIONE-INDEPENDENT GLYOXALASE HSP31-RELATED"/>
    <property type="match status" value="1"/>
</dbReference>
<dbReference type="Proteomes" id="UP000235162">
    <property type="component" value="Unassembled WGS sequence"/>
</dbReference>
<evidence type="ECO:0000256" key="1">
    <source>
        <dbReference type="ARBA" id="ARBA00023016"/>
    </source>
</evidence>
<accession>A0AAP8SPN1</accession>
<gene>
    <name evidence="5" type="ORF">C0029_03605</name>
</gene>
<dbReference type="GO" id="GO:0005737">
    <property type="term" value="C:cytoplasm"/>
    <property type="evidence" value="ECO:0007669"/>
    <property type="project" value="TreeGrafter"/>
</dbReference>
<dbReference type="Pfam" id="PF01965">
    <property type="entry name" value="DJ-1_PfpI"/>
    <property type="match status" value="1"/>
</dbReference>
<dbReference type="AlphaFoldDB" id="A0AAP8SPN1"/>
<dbReference type="KEGG" id="hja:BST95_14580"/>
<evidence type="ECO:0000313" key="6">
    <source>
        <dbReference type="Proteomes" id="UP000235162"/>
    </source>
</evidence>
<dbReference type="SUPFAM" id="SSF52317">
    <property type="entry name" value="Class I glutamine amidotransferase-like"/>
    <property type="match status" value="1"/>
</dbReference>